<dbReference type="PATRIC" id="fig|457404.5.peg.3484"/>
<dbReference type="BioCyc" id="FSP457404-HMP:GTSQ-3597-MONOMER"/>
<evidence type="ECO:0000313" key="2">
    <source>
        <dbReference type="Proteomes" id="UP000003233"/>
    </source>
</evidence>
<dbReference type="Proteomes" id="UP000003233">
    <property type="component" value="Unassembled WGS sequence"/>
</dbReference>
<reference evidence="1 2" key="1">
    <citation type="submission" date="2012-07" db="EMBL/GenBank/DDBJ databases">
        <title>The Genome Sequence of Fusobacterium ulcerans 12_1B.</title>
        <authorList>
            <consortium name="The Broad Institute Genome Sequencing Platform"/>
            <person name="Earl A."/>
            <person name="Ward D."/>
            <person name="Feldgarden M."/>
            <person name="Gevers D."/>
            <person name="Strauss J."/>
            <person name="Ambrose C.E."/>
            <person name="Allen-Vercoe E."/>
            <person name="Walker B."/>
            <person name="Young S.K."/>
            <person name="Zeng Q."/>
            <person name="Gargeya S."/>
            <person name="Fitzgerald M."/>
            <person name="Haas B."/>
            <person name="Abouelleil A."/>
            <person name="Alvarado L."/>
            <person name="Arachchi H.M."/>
            <person name="Berlin A.M."/>
            <person name="Chapman S.B."/>
            <person name="Goldberg J."/>
            <person name="Griggs A."/>
            <person name="Gujja S."/>
            <person name="Hansen M."/>
            <person name="Howarth C."/>
            <person name="Imamovic A."/>
            <person name="Larimer J."/>
            <person name="McCowen C."/>
            <person name="Montmayeur A."/>
            <person name="Murphy C."/>
            <person name="Neiman D."/>
            <person name="Pearson M."/>
            <person name="Priest M."/>
            <person name="Roberts A."/>
            <person name="Saif S."/>
            <person name="Shea T."/>
            <person name="Sisk P."/>
            <person name="Sykes S."/>
            <person name="Wortman J."/>
            <person name="Nusbaum C."/>
            <person name="Birren B."/>
        </authorList>
    </citation>
    <scope>NUCLEOTIDE SEQUENCE [LARGE SCALE GENOMIC DNA]</scope>
    <source>
        <strain evidence="1 2">12_1B</strain>
    </source>
</reference>
<dbReference type="AlphaFoldDB" id="H1PYP9"/>
<evidence type="ECO:0008006" key="3">
    <source>
        <dbReference type="Google" id="ProtNLM"/>
    </source>
</evidence>
<dbReference type="HOGENOM" id="CLU_126955_0_0_0"/>
<accession>H1PYP9</accession>
<keyword evidence="2" id="KW-1185">Reference proteome</keyword>
<evidence type="ECO:0000313" key="1">
    <source>
        <dbReference type="EMBL" id="EHO77238.1"/>
    </source>
</evidence>
<name>H1PYP9_9FUSO</name>
<dbReference type="RefSeq" id="WP_008699517.1">
    <property type="nucleotide sequence ID" value="NZ_KE161012.1"/>
</dbReference>
<proteinExistence type="predicted"/>
<comment type="caution">
    <text evidence="1">The sequence shown here is derived from an EMBL/GenBank/DDBJ whole genome shotgun (WGS) entry which is preliminary data.</text>
</comment>
<protein>
    <recommendedName>
        <fullName evidence="3">DUF4241 domain-containing protein</fullName>
    </recommendedName>
</protein>
<sequence length="164" mass="18964">MLVGKIEIKDELIIGDPCYDLDSLELGRIKDVVPGIYNCSIEYSKEKRVSMIEIKHENILKKASDIYTVENEFWIAVDSGQVGFFDFTFYKNYSDNQKNREREIIYNEICNKTLSRDKYGMNSKYFVSSSGYGDGEYDVCIVRNSDRKVIGILIEFIKEAGDDE</sequence>
<gene>
    <name evidence="1" type="ORF">HMPREF0402_03542</name>
</gene>
<organism evidence="1 2">
    <name type="scientific">Fusobacterium ulcerans 12-1B</name>
    <dbReference type="NCBI Taxonomy" id="457404"/>
    <lineage>
        <taxon>Bacteria</taxon>
        <taxon>Fusobacteriati</taxon>
        <taxon>Fusobacteriota</taxon>
        <taxon>Fusobacteriia</taxon>
        <taxon>Fusobacteriales</taxon>
        <taxon>Fusobacteriaceae</taxon>
        <taxon>Fusobacterium</taxon>
    </lineage>
</organism>
<dbReference type="EMBL" id="AGWJ02000035">
    <property type="protein sequence ID" value="EHO77238.1"/>
    <property type="molecule type" value="Genomic_DNA"/>
</dbReference>